<gene>
    <name evidence="1" type="ORF">JCM19237_803</name>
</gene>
<dbReference type="EMBL" id="BBMN01000027">
    <property type="protein sequence ID" value="GAL08550.1"/>
    <property type="molecule type" value="Genomic_DNA"/>
</dbReference>
<dbReference type="Gene3D" id="2.70.98.30">
    <property type="entry name" value="Golgi alpha-mannosidase II, domain 4"/>
    <property type="match status" value="1"/>
</dbReference>
<sequence>MRVELDNQVDDHRVQLVVSAPFNTETSWSDTPFGVVERANTPAHLHDWREAAGRKSRARFTRCCTWRTCTTMT</sequence>
<evidence type="ECO:0000313" key="2">
    <source>
        <dbReference type="Proteomes" id="UP000029227"/>
    </source>
</evidence>
<organism evidence="1 2">
    <name type="scientific">Photobacterium aphoticum</name>
    <dbReference type="NCBI Taxonomy" id="754436"/>
    <lineage>
        <taxon>Bacteria</taxon>
        <taxon>Pseudomonadati</taxon>
        <taxon>Pseudomonadota</taxon>
        <taxon>Gammaproteobacteria</taxon>
        <taxon>Vibrionales</taxon>
        <taxon>Vibrionaceae</taxon>
        <taxon>Photobacterium</taxon>
    </lineage>
</organism>
<protein>
    <submittedName>
        <fullName evidence="1">Uncharacterized protein</fullName>
    </submittedName>
</protein>
<evidence type="ECO:0000313" key="1">
    <source>
        <dbReference type="EMBL" id="GAL08550.1"/>
    </source>
</evidence>
<accession>A0A090QZG3</accession>
<name>A0A090QZG3_9GAMM</name>
<dbReference type="eggNOG" id="COG0383">
    <property type="taxonomic scope" value="Bacteria"/>
</dbReference>
<dbReference type="AlphaFoldDB" id="A0A090QZG3"/>
<dbReference type="STRING" id="754436.JCM19237_803"/>
<proteinExistence type="predicted"/>
<reference evidence="1 2" key="1">
    <citation type="journal article" date="2014" name="Genome Announc.">
        <title>Draft Genome Sequences of Two Vibrionaceae Species, Vibrio ponticus C121 and Photobacterium aphoticum C119, Isolated as Coral Reef Microbiota.</title>
        <authorList>
            <person name="Al-saari N."/>
            <person name="Meirelles P.M."/>
            <person name="Mino S."/>
            <person name="Suda W."/>
            <person name="Oshima K."/>
            <person name="Hattori M."/>
            <person name="Ohkuma M."/>
            <person name="Thompson F.L."/>
            <person name="Gomez-Gil B."/>
            <person name="Sawabe T."/>
            <person name="Sawabe T."/>
        </authorList>
    </citation>
    <scope>NUCLEOTIDE SEQUENCE [LARGE SCALE GENOMIC DNA]</scope>
    <source>
        <strain evidence="1 2">JCM 19237</strain>
    </source>
</reference>
<dbReference type="Proteomes" id="UP000029227">
    <property type="component" value="Unassembled WGS sequence"/>
</dbReference>
<comment type="caution">
    <text evidence="1">The sequence shown here is derived from an EMBL/GenBank/DDBJ whole genome shotgun (WGS) entry which is preliminary data.</text>
</comment>